<reference evidence="3 4" key="1">
    <citation type="submission" date="2017-08" db="EMBL/GenBank/DDBJ databases">
        <authorList>
            <person name="Chaillou S."/>
        </authorList>
    </citation>
    <scope>NUCLEOTIDE SEQUENCE [LARGE SCALE GENOMIC DNA]</scope>
    <source>
        <strain evidence="3 4">MFPA15A1205</strain>
    </source>
</reference>
<dbReference type="EMBL" id="OBKZ01000046">
    <property type="protein sequence ID" value="SOB54440.1"/>
    <property type="molecule type" value="Genomic_DNA"/>
</dbReference>
<dbReference type="RefSeq" id="WP_097192670.1">
    <property type="nucleotide sequence ID" value="NZ_OBKZ01000046.1"/>
</dbReference>
<dbReference type="SUPFAM" id="SSF141371">
    <property type="entry name" value="PilZ domain-like"/>
    <property type="match status" value="1"/>
</dbReference>
<evidence type="ECO:0000313" key="4">
    <source>
        <dbReference type="Proteomes" id="UP000219564"/>
    </source>
</evidence>
<gene>
    <name evidence="3" type="ORF">PLUA15_500108</name>
</gene>
<keyword evidence="1" id="KW-0973">c-di-GMP</keyword>
<dbReference type="GO" id="GO:0035438">
    <property type="term" value="F:cyclic-di-GMP binding"/>
    <property type="evidence" value="ECO:0007669"/>
    <property type="project" value="InterPro"/>
</dbReference>
<dbReference type="InterPro" id="IPR009875">
    <property type="entry name" value="PilZ_domain"/>
</dbReference>
<keyword evidence="1" id="KW-0547">Nucleotide-binding</keyword>
<protein>
    <recommendedName>
        <fullName evidence="1">Cyclic diguanosine monophosphate-binding protein</fullName>
        <shortName evidence="1">c-di-GMP-binding protein</shortName>
    </recommendedName>
    <alternativeName>
        <fullName evidence="1">Pilz domain-containing protein</fullName>
    </alternativeName>
</protein>
<name>A0AAX2HDS0_9PSED</name>
<comment type="caution">
    <text evidence="3">The sequence shown here is derived from an EMBL/GenBank/DDBJ whole genome shotgun (WGS) entry which is preliminary data.</text>
</comment>
<evidence type="ECO:0000259" key="2">
    <source>
        <dbReference type="Pfam" id="PF07238"/>
    </source>
</evidence>
<dbReference type="Proteomes" id="UP000219564">
    <property type="component" value="Unassembled WGS sequence"/>
</dbReference>
<dbReference type="Pfam" id="PF07238">
    <property type="entry name" value="PilZ"/>
    <property type="match status" value="1"/>
</dbReference>
<dbReference type="InterPro" id="IPR027021">
    <property type="entry name" value="C-di-GMP_BP_PA4608"/>
</dbReference>
<evidence type="ECO:0000256" key="1">
    <source>
        <dbReference type="PIRNR" id="PIRNR028141"/>
    </source>
</evidence>
<comment type="function">
    <text evidence="1">Binds the second messenger bis-(3'-5') cyclic dimeric guanosine monophosphate (c-di-GMP). Can bind two c-di-GMP molecules per monomer. May play a role in bacterial second-messenger regulated processes. Binding to c-di-GMP induces a conformational change of the C- and N-termini resulting in the exposure of a highly negative surface on one side of the protein to a possible effector protein.</text>
</comment>
<proteinExistence type="predicted"/>
<organism evidence="3 4">
    <name type="scientific">Pseudomonas lundensis</name>
    <dbReference type="NCBI Taxonomy" id="86185"/>
    <lineage>
        <taxon>Bacteria</taxon>
        <taxon>Pseudomonadati</taxon>
        <taxon>Pseudomonadota</taxon>
        <taxon>Gammaproteobacteria</taxon>
        <taxon>Pseudomonadales</taxon>
        <taxon>Pseudomonadaceae</taxon>
        <taxon>Pseudomonas</taxon>
    </lineage>
</organism>
<dbReference type="PIRSF" id="PIRSF028141">
    <property type="entry name" value="C-di-GMP_BP_PA4608"/>
    <property type="match status" value="1"/>
</dbReference>
<evidence type="ECO:0000313" key="3">
    <source>
        <dbReference type="EMBL" id="SOB54440.1"/>
    </source>
</evidence>
<accession>A0AAX2HDS0</accession>
<dbReference type="AlphaFoldDB" id="A0AAX2HDS0"/>
<dbReference type="Gene3D" id="2.40.10.220">
    <property type="entry name" value="predicted glycosyltransferase like domains"/>
    <property type="match status" value="1"/>
</dbReference>
<sequence length="125" mass="14377">MHTQPDERRHFTRIAFDALTLISQEDLHWSVKLLDVSLKGMLIEKPLTWHPPTDPTPVFTAHIQLSGQTHIIMDMRLAHTEAHRLGFECTRIDQGSISHLRRVVELNLGDEALLQRELKALISDQ</sequence>
<feature type="domain" description="PilZ" evidence="2">
    <location>
        <begin position="7"/>
        <end position="105"/>
    </location>
</feature>
<comment type="subunit">
    <text evidence="1">Monomer in both c-di-GMP-bound and free forms.</text>
</comment>